<dbReference type="AlphaFoldDB" id="W2FUA2"/>
<dbReference type="Proteomes" id="UP000053236">
    <property type="component" value="Unassembled WGS sequence"/>
</dbReference>
<accession>W2FUA2</accession>
<sequence>MTKMHVGTRVRGKTKKLRGKIDAIKVVRREFCQLNTLLGMVIVAYQLINNELPASRTRRSGLSTVDIDSEYIDELNSHHLKALIDLPHYAPARERDSRARGLCGECNTKATFYCVKCLPGR</sequence>
<name>W2FUA2_PHYNI</name>
<organism evidence="1">
    <name type="scientific">Phytophthora nicotianae</name>
    <name type="common">Potato buckeye rot agent</name>
    <name type="synonym">Phytophthora parasitica</name>
    <dbReference type="NCBI Taxonomy" id="4792"/>
    <lineage>
        <taxon>Eukaryota</taxon>
        <taxon>Sar</taxon>
        <taxon>Stramenopiles</taxon>
        <taxon>Oomycota</taxon>
        <taxon>Peronosporomycetes</taxon>
        <taxon>Peronosporales</taxon>
        <taxon>Peronosporaceae</taxon>
        <taxon>Phytophthora</taxon>
    </lineage>
</organism>
<evidence type="ECO:0000313" key="1">
    <source>
        <dbReference type="EMBL" id="ETK74378.1"/>
    </source>
</evidence>
<proteinExistence type="predicted"/>
<dbReference type="EMBL" id="KI689059">
    <property type="protein sequence ID" value="ETK74378.1"/>
    <property type="molecule type" value="Genomic_DNA"/>
</dbReference>
<gene>
    <name evidence="1" type="ORF">L915_18820</name>
</gene>
<reference evidence="1" key="1">
    <citation type="submission" date="2013-11" db="EMBL/GenBank/DDBJ databases">
        <title>The Genome Sequence of Phytophthora parasitica CJ02B3.</title>
        <authorList>
            <consortium name="The Broad Institute Genomics Platform"/>
            <person name="Russ C."/>
            <person name="Tyler B."/>
            <person name="Panabieres F."/>
            <person name="Shan W."/>
            <person name="Tripathy S."/>
            <person name="Grunwald N."/>
            <person name="Machado M."/>
            <person name="Johnson C.S."/>
            <person name="Arredondo F."/>
            <person name="Hong C."/>
            <person name="Coffey M."/>
            <person name="Young S.K."/>
            <person name="Zeng Q."/>
            <person name="Gargeya S."/>
            <person name="Fitzgerald M."/>
            <person name="Abouelleil A."/>
            <person name="Alvarado L."/>
            <person name="Chapman S.B."/>
            <person name="Gainer-Dewar J."/>
            <person name="Goldberg J."/>
            <person name="Griggs A."/>
            <person name="Gujja S."/>
            <person name="Hansen M."/>
            <person name="Howarth C."/>
            <person name="Imamovic A."/>
            <person name="Ireland A."/>
            <person name="Larimer J."/>
            <person name="McCowan C."/>
            <person name="Murphy C."/>
            <person name="Pearson M."/>
            <person name="Poon T.W."/>
            <person name="Priest M."/>
            <person name="Roberts A."/>
            <person name="Saif S."/>
            <person name="Shea T."/>
            <person name="Sykes S."/>
            <person name="Wortman J."/>
            <person name="Nusbaum C."/>
            <person name="Birren B."/>
        </authorList>
    </citation>
    <scope>NUCLEOTIDE SEQUENCE [LARGE SCALE GENOMIC DNA]</scope>
    <source>
        <strain evidence="1">CJ02B3</strain>
    </source>
</reference>
<protein>
    <submittedName>
        <fullName evidence="1">Uncharacterized protein</fullName>
    </submittedName>
</protein>